<evidence type="ECO:0000256" key="1">
    <source>
        <dbReference type="ARBA" id="ARBA00004141"/>
    </source>
</evidence>
<dbReference type="GO" id="GO:0004930">
    <property type="term" value="F:G protein-coupled receptor activity"/>
    <property type="evidence" value="ECO:0007669"/>
    <property type="project" value="TreeGrafter"/>
</dbReference>
<keyword evidence="3 5" id="KW-1133">Transmembrane helix</keyword>
<protein>
    <recommendedName>
        <fullName evidence="8">G-protein coupled receptors family 2 profile 2 domain-containing protein</fullName>
    </recommendedName>
</protein>
<dbReference type="PANTHER" id="PTHR23112">
    <property type="entry name" value="G PROTEIN-COUPLED RECEPTOR 157-RELATED"/>
    <property type="match status" value="1"/>
</dbReference>
<proteinExistence type="predicted"/>
<keyword evidence="2 5" id="KW-0812">Transmembrane</keyword>
<accession>A0AAD7HQR9</accession>
<comment type="subcellular location">
    <subcellularLocation>
        <location evidence="1">Membrane</location>
        <topology evidence="1">Multi-pass membrane protein</topology>
    </subcellularLocation>
</comment>
<organism evidence="6 7">
    <name type="scientific">Mycena maculata</name>
    <dbReference type="NCBI Taxonomy" id="230809"/>
    <lineage>
        <taxon>Eukaryota</taxon>
        <taxon>Fungi</taxon>
        <taxon>Dikarya</taxon>
        <taxon>Basidiomycota</taxon>
        <taxon>Agaricomycotina</taxon>
        <taxon>Agaricomycetes</taxon>
        <taxon>Agaricomycetidae</taxon>
        <taxon>Agaricales</taxon>
        <taxon>Marasmiineae</taxon>
        <taxon>Mycenaceae</taxon>
        <taxon>Mycena</taxon>
    </lineage>
</organism>
<feature type="transmembrane region" description="Helical" evidence="5">
    <location>
        <begin position="53"/>
        <end position="75"/>
    </location>
</feature>
<feature type="transmembrane region" description="Helical" evidence="5">
    <location>
        <begin position="21"/>
        <end position="41"/>
    </location>
</feature>
<gene>
    <name evidence="6" type="ORF">DFH07DRAFT_853174</name>
</gene>
<feature type="transmembrane region" description="Helical" evidence="5">
    <location>
        <begin position="87"/>
        <end position="111"/>
    </location>
</feature>
<dbReference type="AlphaFoldDB" id="A0AAD7HQR9"/>
<evidence type="ECO:0000256" key="5">
    <source>
        <dbReference type="SAM" id="Phobius"/>
    </source>
</evidence>
<feature type="transmembrane region" description="Helical" evidence="5">
    <location>
        <begin position="123"/>
        <end position="142"/>
    </location>
</feature>
<reference evidence="6" key="1">
    <citation type="submission" date="2023-03" db="EMBL/GenBank/DDBJ databases">
        <title>Massive genome expansion in bonnet fungi (Mycena s.s.) driven by repeated elements and novel gene families across ecological guilds.</title>
        <authorList>
            <consortium name="Lawrence Berkeley National Laboratory"/>
            <person name="Harder C.B."/>
            <person name="Miyauchi S."/>
            <person name="Viragh M."/>
            <person name="Kuo A."/>
            <person name="Thoen E."/>
            <person name="Andreopoulos B."/>
            <person name="Lu D."/>
            <person name="Skrede I."/>
            <person name="Drula E."/>
            <person name="Henrissat B."/>
            <person name="Morin E."/>
            <person name="Kohler A."/>
            <person name="Barry K."/>
            <person name="LaButti K."/>
            <person name="Morin E."/>
            <person name="Salamov A."/>
            <person name="Lipzen A."/>
            <person name="Mereny Z."/>
            <person name="Hegedus B."/>
            <person name="Baldrian P."/>
            <person name="Stursova M."/>
            <person name="Weitz H."/>
            <person name="Taylor A."/>
            <person name="Grigoriev I.V."/>
            <person name="Nagy L.G."/>
            <person name="Martin F."/>
            <person name="Kauserud H."/>
        </authorList>
    </citation>
    <scope>NUCLEOTIDE SEQUENCE</scope>
    <source>
        <strain evidence="6">CBHHK188m</strain>
    </source>
</reference>
<sequence>MSIHNKRNSVDHHFNDLFMELSVPGLSLTTFLLLGFAYTAWNRTSRSYLNRVSFRLLVYAMISNIIVAAVSIPVLTAPSPGCASIAFAANCALLFSSSMFFCMALNLLLVVIYGVNGRMMEKYYLIGSFVLSGVPSVTALAAGQFGYYSPNNTIGSCWFTNPDPMVQLRWVVGTQSIWIISMASFEVVAFIILVCFMMRPQQLAPCTPSKISDLSLEPAVPTAPILQYRAVVLRVGLYPLLSCVLNFPPCIVDLHLIINPVDTELNRSLNFLDLCIYSLRTLLYACLAATDPSFLRAVHSLRTTTTQEPSGLELTSLAELGEQTVLHGELERVANENATERKPSLETGDASIETRDVKITADPEQGVQQGGREDVQRSRFWRKIRDREGARRVGNMSHGIESQI</sequence>
<evidence type="ECO:0000256" key="3">
    <source>
        <dbReference type="ARBA" id="ARBA00022989"/>
    </source>
</evidence>
<comment type="caution">
    <text evidence="6">The sequence shown here is derived from an EMBL/GenBank/DDBJ whole genome shotgun (WGS) entry which is preliminary data.</text>
</comment>
<name>A0AAD7HQR9_9AGAR</name>
<dbReference type="GO" id="GO:0007189">
    <property type="term" value="P:adenylate cyclase-activating G protein-coupled receptor signaling pathway"/>
    <property type="evidence" value="ECO:0007669"/>
    <property type="project" value="TreeGrafter"/>
</dbReference>
<keyword evidence="4 5" id="KW-0472">Membrane</keyword>
<evidence type="ECO:0000256" key="2">
    <source>
        <dbReference type="ARBA" id="ARBA00022692"/>
    </source>
</evidence>
<dbReference type="GO" id="GO:0005886">
    <property type="term" value="C:plasma membrane"/>
    <property type="evidence" value="ECO:0007669"/>
    <property type="project" value="TreeGrafter"/>
</dbReference>
<dbReference type="PANTHER" id="PTHR23112:SF0">
    <property type="entry name" value="TRANSMEMBRANE PROTEIN 116"/>
    <property type="match status" value="1"/>
</dbReference>
<dbReference type="Gene3D" id="1.20.1070.10">
    <property type="entry name" value="Rhodopsin 7-helix transmembrane proteins"/>
    <property type="match status" value="1"/>
</dbReference>
<evidence type="ECO:0000313" key="6">
    <source>
        <dbReference type="EMBL" id="KAJ7726170.1"/>
    </source>
</evidence>
<feature type="transmembrane region" description="Helical" evidence="5">
    <location>
        <begin position="177"/>
        <end position="198"/>
    </location>
</feature>
<dbReference type="Proteomes" id="UP001215280">
    <property type="component" value="Unassembled WGS sequence"/>
</dbReference>
<dbReference type="EMBL" id="JARJLG010000222">
    <property type="protein sequence ID" value="KAJ7726170.1"/>
    <property type="molecule type" value="Genomic_DNA"/>
</dbReference>
<keyword evidence="7" id="KW-1185">Reference proteome</keyword>
<evidence type="ECO:0000256" key="4">
    <source>
        <dbReference type="ARBA" id="ARBA00023136"/>
    </source>
</evidence>
<evidence type="ECO:0000313" key="7">
    <source>
        <dbReference type="Proteomes" id="UP001215280"/>
    </source>
</evidence>
<evidence type="ECO:0008006" key="8">
    <source>
        <dbReference type="Google" id="ProtNLM"/>
    </source>
</evidence>